<accession>U1HLC5</accession>
<comment type="cofactor">
    <cofactor evidence="1">
        <name>Mn(2+)</name>
        <dbReference type="ChEBI" id="CHEBI:29035"/>
    </cofactor>
</comment>
<dbReference type="PANTHER" id="PTHR12112">
    <property type="entry name" value="BNIP - RELATED"/>
    <property type="match status" value="1"/>
</dbReference>
<keyword evidence="8" id="KW-1185">Reference proteome</keyword>
<dbReference type="EMBL" id="KE721392">
    <property type="protein sequence ID" value="ERF69794.1"/>
    <property type="molecule type" value="Genomic_DNA"/>
</dbReference>
<feature type="domain" description="DHHA2" evidence="6">
    <location>
        <begin position="311"/>
        <end position="513"/>
    </location>
</feature>
<keyword evidence="3" id="KW-0378">Hydrolase</keyword>
<name>U1HLC5_ENDPU</name>
<dbReference type="SMART" id="SM01131">
    <property type="entry name" value="DHHA2"/>
    <property type="match status" value="1"/>
</dbReference>
<dbReference type="Gene3D" id="3.90.1640.10">
    <property type="entry name" value="inorganic pyrophosphatase (n-terminal core)"/>
    <property type="match status" value="1"/>
</dbReference>
<dbReference type="PANTHER" id="PTHR12112:SF39">
    <property type="entry name" value="EG:152A3.5 PROTEIN (FBGN0003116_PN PROTEIN)"/>
    <property type="match status" value="1"/>
</dbReference>
<dbReference type="AlphaFoldDB" id="U1HLC5"/>
<organism evidence="7 8">
    <name type="scientific">Endocarpon pusillum (strain Z07020 / HMAS-L-300199)</name>
    <name type="common">Lichen-forming fungus</name>
    <dbReference type="NCBI Taxonomy" id="1263415"/>
    <lineage>
        <taxon>Eukaryota</taxon>
        <taxon>Fungi</taxon>
        <taxon>Dikarya</taxon>
        <taxon>Ascomycota</taxon>
        <taxon>Pezizomycotina</taxon>
        <taxon>Eurotiomycetes</taxon>
        <taxon>Chaetothyriomycetidae</taxon>
        <taxon>Verrucariales</taxon>
        <taxon>Verrucariaceae</taxon>
        <taxon>Endocarpon</taxon>
    </lineage>
</organism>
<sequence length="516" mass="56618">MASPLLRFLAQARSAALRPTTSPTYYTLVLGNPSCDLDSFISATIYSFFHSHYARRSPSPQPCLHIPVLNLPSTSSAELWRLRPEFGTALRLALHGHNQGGNAQDDRVEAEVNKSLLENLVTISDIRSCASSPLNYVFSKATTTTQSASEGKIQVLLVDHNALSIPLPDISSSELSSRLDVVGCIDHHIDESSVPPSASPRIIRTGIGSCTTLVVQYLKDEGFWGDLLNPAATTRKEEDSGPATGELAKLSLAAILIDTANLRAEGKVSDLDRKVVGFLEEIITNSSSSSQHETHPTTREKAAKWDRKSFYEQISATRADSLSLLSLPEIFNRDYKAWSEKRTETSPNSVEPSTMHLGMASTVKPVSWLISKADGSSVVNFVRAMRDFATRQDPALDLFALMTVPADAEAGFQRELLLLDTGRTEASRRAVQKFHEMAGEELGLEDWEDDQALARALGREEEEEEEEEEGAGEDKGDDNGDGGRGGALKGRIWWQRNVIKSRKQVAPLLREAMRSV</sequence>
<evidence type="ECO:0000313" key="7">
    <source>
        <dbReference type="EMBL" id="ERF69794.1"/>
    </source>
</evidence>
<dbReference type="InterPro" id="IPR038763">
    <property type="entry name" value="DHH_sf"/>
</dbReference>
<evidence type="ECO:0000259" key="6">
    <source>
        <dbReference type="SMART" id="SM01131"/>
    </source>
</evidence>
<dbReference type="eggNOG" id="KOG4129">
    <property type="taxonomic scope" value="Eukaryota"/>
</dbReference>
<reference evidence="8" key="1">
    <citation type="journal article" date="2014" name="BMC Genomics">
        <title>Genome characteristics reveal the impact of lichenization on lichen-forming fungus Endocarpon pusillum Hedwig (Verrucariales, Ascomycota).</title>
        <authorList>
            <person name="Wang Y.-Y."/>
            <person name="Liu B."/>
            <person name="Zhang X.-Y."/>
            <person name="Zhou Q.-M."/>
            <person name="Zhang T."/>
            <person name="Li H."/>
            <person name="Yu Y.-F."/>
            <person name="Zhang X.-L."/>
            <person name="Hao X.-Y."/>
            <person name="Wang M."/>
            <person name="Wang L."/>
            <person name="Wei J.-C."/>
        </authorList>
    </citation>
    <scope>NUCLEOTIDE SEQUENCE [LARGE SCALE GENOMIC DNA]</scope>
    <source>
        <strain evidence="8">Z07020 / HMAS-L-300199</strain>
    </source>
</reference>
<dbReference type="HOGENOM" id="CLU_019358_1_0_1"/>
<dbReference type="Proteomes" id="UP000019373">
    <property type="component" value="Unassembled WGS sequence"/>
</dbReference>
<evidence type="ECO:0000256" key="2">
    <source>
        <dbReference type="ARBA" id="ARBA00022723"/>
    </source>
</evidence>
<dbReference type="InterPro" id="IPR001667">
    <property type="entry name" value="DDH_dom"/>
</dbReference>
<dbReference type="OMA" id="DYKDWTE"/>
<dbReference type="GO" id="GO:0005737">
    <property type="term" value="C:cytoplasm"/>
    <property type="evidence" value="ECO:0007669"/>
    <property type="project" value="InterPro"/>
</dbReference>
<dbReference type="Gene3D" id="3.10.310.20">
    <property type="entry name" value="DHHA2 domain"/>
    <property type="match status" value="1"/>
</dbReference>
<dbReference type="GeneID" id="19241938"/>
<keyword evidence="2" id="KW-0479">Metal-binding</keyword>
<keyword evidence="4" id="KW-0464">Manganese</keyword>
<evidence type="ECO:0000256" key="1">
    <source>
        <dbReference type="ARBA" id="ARBA00001936"/>
    </source>
</evidence>
<feature type="region of interest" description="Disordered" evidence="5">
    <location>
        <begin position="457"/>
        <end position="488"/>
    </location>
</feature>
<proteinExistence type="predicted"/>
<dbReference type="OrthoDB" id="374045at2759"/>
<evidence type="ECO:0000256" key="5">
    <source>
        <dbReference type="SAM" id="MobiDB-lite"/>
    </source>
</evidence>
<dbReference type="InterPro" id="IPR004097">
    <property type="entry name" value="DHHA2"/>
</dbReference>
<dbReference type="RefSeq" id="XP_007804574.1">
    <property type="nucleotide sequence ID" value="XM_007806383.1"/>
</dbReference>
<evidence type="ECO:0000313" key="8">
    <source>
        <dbReference type="Proteomes" id="UP000019373"/>
    </source>
</evidence>
<evidence type="ECO:0000256" key="4">
    <source>
        <dbReference type="ARBA" id="ARBA00023211"/>
    </source>
</evidence>
<evidence type="ECO:0000256" key="3">
    <source>
        <dbReference type="ARBA" id="ARBA00022801"/>
    </source>
</evidence>
<dbReference type="Pfam" id="PF01368">
    <property type="entry name" value="DHH"/>
    <property type="match status" value="1"/>
</dbReference>
<dbReference type="SUPFAM" id="SSF64182">
    <property type="entry name" value="DHH phosphoesterases"/>
    <property type="match status" value="1"/>
</dbReference>
<feature type="compositionally biased region" description="Acidic residues" evidence="5">
    <location>
        <begin position="460"/>
        <end position="471"/>
    </location>
</feature>
<dbReference type="GO" id="GO:0004309">
    <property type="term" value="F:exopolyphosphatase activity"/>
    <property type="evidence" value="ECO:0007669"/>
    <property type="project" value="TreeGrafter"/>
</dbReference>
<dbReference type="InterPro" id="IPR038222">
    <property type="entry name" value="DHHA2_dom_sf"/>
</dbReference>
<dbReference type="Pfam" id="PF02833">
    <property type="entry name" value="DHHA2"/>
    <property type="match status" value="1"/>
</dbReference>
<gene>
    <name evidence="7" type="ORF">EPUS_07050</name>
</gene>
<protein>
    <recommendedName>
        <fullName evidence="6">DHHA2 domain-containing protein</fullName>
    </recommendedName>
</protein>